<dbReference type="GeneID" id="104773647"/>
<organism evidence="2 3">
    <name type="scientific">Camelina sativa</name>
    <name type="common">False flax</name>
    <name type="synonym">Myagrum sativum</name>
    <dbReference type="NCBI Taxonomy" id="90675"/>
    <lineage>
        <taxon>Eukaryota</taxon>
        <taxon>Viridiplantae</taxon>
        <taxon>Streptophyta</taxon>
        <taxon>Embryophyta</taxon>
        <taxon>Tracheophyta</taxon>
        <taxon>Spermatophyta</taxon>
        <taxon>Magnoliopsida</taxon>
        <taxon>eudicotyledons</taxon>
        <taxon>Gunneridae</taxon>
        <taxon>Pentapetalae</taxon>
        <taxon>rosids</taxon>
        <taxon>malvids</taxon>
        <taxon>Brassicales</taxon>
        <taxon>Brassicaceae</taxon>
        <taxon>Camelineae</taxon>
        <taxon>Camelina</taxon>
    </lineage>
</organism>
<gene>
    <name evidence="3" type="primary">LOC104773647</name>
</gene>
<dbReference type="RefSeq" id="XP_010496596.1">
    <property type="nucleotide sequence ID" value="XM_010498294.2"/>
</dbReference>
<protein>
    <submittedName>
        <fullName evidence="3">Uncharacterized protein LOC104773647</fullName>
    </submittedName>
</protein>
<evidence type="ECO:0000256" key="1">
    <source>
        <dbReference type="SAM" id="MobiDB-lite"/>
    </source>
</evidence>
<dbReference type="Proteomes" id="UP000694864">
    <property type="component" value="Unplaced"/>
</dbReference>
<feature type="compositionally biased region" description="Polar residues" evidence="1">
    <location>
        <begin position="1"/>
        <end position="18"/>
    </location>
</feature>
<evidence type="ECO:0000313" key="3">
    <source>
        <dbReference type="RefSeq" id="XP_010496596.1"/>
    </source>
</evidence>
<reference evidence="3" key="2">
    <citation type="submission" date="2025-08" db="UniProtKB">
        <authorList>
            <consortium name="RefSeq"/>
        </authorList>
    </citation>
    <scope>IDENTIFICATION</scope>
    <source>
        <tissue evidence="3">Leaf</tissue>
    </source>
</reference>
<dbReference type="PANTHER" id="PTHR34046">
    <property type="entry name" value="OS06G0218800 PROTEIN"/>
    <property type="match status" value="1"/>
</dbReference>
<name>A0ABM0Y761_CAMSA</name>
<reference evidence="2" key="1">
    <citation type="journal article" date="2014" name="Nat. Commun.">
        <title>The emerging biofuel crop Camelina sativa retains a highly undifferentiated hexaploid genome structure.</title>
        <authorList>
            <person name="Kagale S."/>
            <person name="Koh C."/>
            <person name="Nixon J."/>
            <person name="Bollina V."/>
            <person name="Clarke W.E."/>
            <person name="Tuteja R."/>
            <person name="Spillane C."/>
            <person name="Robinson S.J."/>
            <person name="Links M.G."/>
            <person name="Clarke C."/>
            <person name="Higgins E.E."/>
            <person name="Huebert T."/>
            <person name="Sharpe A.G."/>
            <person name="Parkin I.A."/>
        </authorList>
    </citation>
    <scope>NUCLEOTIDE SEQUENCE [LARGE SCALE GENOMIC DNA]</scope>
    <source>
        <strain evidence="2">cv. DH55</strain>
    </source>
</reference>
<evidence type="ECO:0000313" key="2">
    <source>
        <dbReference type="Proteomes" id="UP000694864"/>
    </source>
</evidence>
<sequence>MASLSTSLLGIRRGSSNKNKADDKTKHAVFCKKHPKHRQSPGVCSLCLNERLSLFIKAASSRRPRSRQVLCSSSTSSSLSSYCSSSVSSCPSPLLDRRRYLLMAAGGSGRREKGISWMTKSRSVTYKVDDEKRKKKKKKTTNKSSFFFGLIMGTRRDNKRVL</sequence>
<feature type="region of interest" description="Disordered" evidence="1">
    <location>
        <begin position="1"/>
        <end position="24"/>
    </location>
</feature>
<accession>A0ABM0Y761</accession>
<dbReference type="PANTHER" id="PTHR34046:SF23">
    <property type="entry name" value="GENOME ASSEMBLY, CHROMOSOME: A05"/>
    <property type="match status" value="1"/>
</dbReference>
<keyword evidence="2" id="KW-1185">Reference proteome</keyword>
<proteinExistence type="predicted"/>